<reference evidence="2 3" key="2">
    <citation type="journal article" date="2017" name="Nature">
        <title>The Apostasia genome and the evolution of orchids.</title>
        <authorList>
            <person name="Zhang G.Q."/>
            <person name="Liu K.W."/>
            <person name="Li Z."/>
            <person name="Lohaus R."/>
            <person name="Hsiao Y.Y."/>
            <person name="Niu S.C."/>
            <person name="Wang J.Y."/>
            <person name="Lin Y.C."/>
            <person name="Xu Q."/>
            <person name="Chen L.J."/>
            <person name="Yoshida K."/>
            <person name="Fujiwara S."/>
            <person name="Wang Z.W."/>
            <person name="Zhang Y.Q."/>
            <person name="Mitsuda N."/>
            <person name="Wang M."/>
            <person name="Liu G.H."/>
            <person name="Pecoraro L."/>
            <person name="Huang H.X."/>
            <person name="Xiao X.J."/>
            <person name="Lin M."/>
            <person name="Wu X.Y."/>
            <person name="Wu W.L."/>
            <person name="Chen Y.Y."/>
            <person name="Chang S.B."/>
            <person name="Sakamoto S."/>
            <person name="Ohme-Takagi M."/>
            <person name="Yagi M."/>
            <person name="Zeng S.J."/>
            <person name="Shen C.Y."/>
            <person name="Yeh C.M."/>
            <person name="Luo Y.B."/>
            <person name="Tsai W.C."/>
            <person name="Van de Peer Y."/>
            <person name="Liu Z.J."/>
        </authorList>
    </citation>
    <scope>NUCLEOTIDE SEQUENCE [LARGE SCALE GENOMIC DNA]</scope>
    <source>
        <tissue evidence="2">The whole plant</tissue>
    </source>
</reference>
<proteinExistence type="predicted"/>
<dbReference type="Proteomes" id="UP000233837">
    <property type="component" value="Unassembled WGS sequence"/>
</dbReference>
<evidence type="ECO:0000259" key="1">
    <source>
        <dbReference type="Pfam" id="PF04366"/>
    </source>
</evidence>
<feature type="domain" description="Ysc84 actin-binding" evidence="1">
    <location>
        <begin position="32"/>
        <end position="85"/>
    </location>
</feature>
<evidence type="ECO:0000313" key="2">
    <source>
        <dbReference type="EMBL" id="PKU80659.1"/>
    </source>
</evidence>
<dbReference type="STRING" id="906689.A0A2I0WYD0"/>
<name>A0A2I0WYD0_9ASPA</name>
<dbReference type="PANTHER" id="PTHR15629:SF43">
    <property type="entry name" value="RING_FYVE_PHD-TYPE ZINC FINGER FAMILY PROTEIN"/>
    <property type="match status" value="1"/>
</dbReference>
<dbReference type="InterPro" id="IPR051702">
    <property type="entry name" value="SH3_domain_YSC84-like"/>
</dbReference>
<dbReference type="PANTHER" id="PTHR15629">
    <property type="entry name" value="SH3YL1 PROTEIN"/>
    <property type="match status" value="1"/>
</dbReference>
<dbReference type="GO" id="GO:0035091">
    <property type="term" value="F:phosphatidylinositol binding"/>
    <property type="evidence" value="ECO:0007669"/>
    <property type="project" value="TreeGrafter"/>
</dbReference>
<organism evidence="2 3">
    <name type="scientific">Dendrobium catenatum</name>
    <dbReference type="NCBI Taxonomy" id="906689"/>
    <lineage>
        <taxon>Eukaryota</taxon>
        <taxon>Viridiplantae</taxon>
        <taxon>Streptophyta</taxon>
        <taxon>Embryophyta</taxon>
        <taxon>Tracheophyta</taxon>
        <taxon>Spermatophyta</taxon>
        <taxon>Magnoliopsida</taxon>
        <taxon>Liliopsida</taxon>
        <taxon>Asparagales</taxon>
        <taxon>Orchidaceae</taxon>
        <taxon>Epidendroideae</taxon>
        <taxon>Malaxideae</taxon>
        <taxon>Dendrobiinae</taxon>
        <taxon>Dendrobium</taxon>
    </lineage>
</organism>
<gene>
    <name evidence="2" type="ORF">MA16_Dca012417</name>
</gene>
<dbReference type="EMBL" id="KZ502322">
    <property type="protein sequence ID" value="PKU80659.1"/>
    <property type="molecule type" value="Genomic_DNA"/>
</dbReference>
<accession>A0A2I0WYD0</accession>
<dbReference type="AlphaFoldDB" id="A0A2I0WYD0"/>
<dbReference type="InterPro" id="IPR007461">
    <property type="entry name" value="Ysc84_actin-binding"/>
</dbReference>
<keyword evidence="3" id="KW-1185">Reference proteome</keyword>
<reference evidence="2 3" key="1">
    <citation type="journal article" date="2016" name="Sci. Rep.">
        <title>The Dendrobium catenatum Lindl. genome sequence provides insights into polysaccharide synthase, floral development and adaptive evolution.</title>
        <authorList>
            <person name="Zhang G.Q."/>
            <person name="Xu Q."/>
            <person name="Bian C."/>
            <person name="Tsai W.C."/>
            <person name="Yeh C.M."/>
            <person name="Liu K.W."/>
            <person name="Yoshida K."/>
            <person name="Zhang L.S."/>
            <person name="Chang S.B."/>
            <person name="Chen F."/>
            <person name="Shi Y."/>
            <person name="Su Y.Y."/>
            <person name="Zhang Y.Q."/>
            <person name="Chen L.J."/>
            <person name="Yin Y."/>
            <person name="Lin M."/>
            <person name="Huang H."/>
            <person name="Deng H."/>
            <person name="Wang Z.W."/>
            <person name="Zhu S.L."/>
            <person name="Zhao X."/>
            <person name="Deng C."/>
            <person name="Niu S.C."/>
            <person name="Huang J."/>
            <person name="Wang M."/>
            <person name="Liu G.H."/>
            <person name="Yang H.J."/>
            <person name="Xiao X.J."/>
            <person name="Hsiao Y.Y."/>
            <person name="Wu W.L."/>
            <person name="Chen Y.Y."/>
            <person name="Mitsuda N."/>
            <person name="Ohme-Takagi M."/>
            <person name="Luo Y.B."/>
            <person name="Van de Peer Y."/>
            <person name="Liu Z.J."/>
        </authorList>
    </citation>
    <scope>NUCLEOTIDE SEQUENCE [LARGE SCALE GENOMIC DNA]</scope>
    <source>
        <tissue evidence="2">The whole plant</tissue>
    </source>
</reference>
<evidence type="ECO:0000313" key="3">
    <source>
        <dbReference type="Proteomes" id="UP000233837"/>
    </source>
</evidence>
<dbReference type="Pfam" id="PF04366">
    <property type="entry name" value="Ysc84"/>
    <property type="match status" value="1"/>
</dbReference>
<sequence length="92" mass="9854">MRHVILCSVPQLGTTLYCSISGLGTVDVTHFGAFLGCSLEGSMLTTRTLENCRFYGSSTINASDILLGTLPRPPAAALLYNALSDLFQKLKT</sequence>
<protein>
    <recommendedName>
        <fullName evidence="1">Ysc84 actin-binding domain-containing protein</fullName>
    </recommendedName>
</protein>